<comment type="caution">
    <text evidence="1">The sequence shown here is derived from an EMBL/GenBank/DDBJ whole genome shotgun (WGS) entry which is preliminary data.</text>
</comment>
<proteinExistence type="predicted"/>
<keyword evidence="2" id="KW-1185">Reference proteome</keyword>
<protein>
    <submittedName>
        <fullName evidence="1">Uncharacterized protein</fullName>
    </submittedName>
</protein>
<name>A0A9P6E6W0_9AGAR</name>
<feature type="non-terminal residue" evidence="1">
    <location>
        <position position="1"/>
    </location>
</feature>
<accession>A0A9P6E6W0</accession>
<dbReference type="Proteomes" id="UP000807306">
    <property type="component" value="Unassembled WGS sequence"/>
</dbReference>
<dbReference type="AlphaFoldDB" id="A0A9P6E6W0"/>
<dbReference type="SUPFAM" id="SSF53098">
    <property type="entry name" value="Ribonuclease H-like"/>
    <property type="match status" value="1"/>
</dbReference>
<evidence type="ECO:0000313" key="2">
    <source>
        <dbReference type="Proteomes" id="UP000807306"/>
    </source>
</evidence>
<dbReference type="EMBL" id="MU157913">
    <property type="protein sequence ID" value="KAF9523627.1"/>
    <property type="molecule type" value="Genomic_DNA"/>
</dbReference>
<dbReference type="InterPro" id="IPR012337">
    <property type="entry name" value="RNaseH-like_sf"/>
</dbReference>
<gene>
    <name evidence="1" type="ORF">CPB83DRAFT_775117</name>
</gene>
<organism evidence="1 2">
    <name type="scientific">Crepidotus variabilis</name>
    <dbReference type="NCBI Taxonomy" id="179855"/>
    <lineage>
        <taxon>Eukaryota</taxon>
        <taxon>Fungi</taxon>
        <taxon>Dikarya</taxon>
        <taxon>Basidiomycota</taxon>
        <taxon>Agaricomycotina</taxon>
        <taxon>Agaricomycetes</taxon>
        <taxon>Agaricomycetidae</taxon>
        <taxon>Agaricales</taxon>
        <taxon>Agaricineae</taxon>
        <taxon>Crepidotaceae</taxon>
        <taxon>Crepidotus</taxon>
    </lineage>
</organism>
<sequence>VNLACKAVLAAITNLDYAADSAIESDQSKTCTQIRASSLRRQCFADIASKHELELELLRDVDIRWSSTYLMIYRAVQLEPVIKDFLHSATFEELRRRCELSPAEWSALTTAGRILKVPFKFQQALSAEKTPTLCNTIGSFYTLMSSWKALQKKLEEENPDSFGAEAEIIQAGIDKLQEYFSRTDDVPACTVAMSKPPHHFVAIHHIYLCSSQPRFEAKTLSKTRPR</sequence>
<evidence type="ECO:0000313" key="1">
    <source>
        <dbReference type="EMBL" id="KAF9523627.1"/>
    </source>
</evidence>
<reference evidence="1" key="1">
    <citation type="submission" date="2020-11" db="EMBL/GenBank/DDBJ databases">
        <authorList>
            <consortium name="DOE Joint Genome Institute"/>
            <person name="Ahrendt S."/>
            <person name="Riley R."/>
            <person name="Andreopoulos W."/>
            <person name="Labutti K."/>
            <person name="Pangilinan J."/>
            <person name="Ruiz-Duenas F.J."/>
            <person name="Barrasa J.M."/>
            <person name="Sanchez-Garcia M."/>
            <person name="Camarero S."/>
            <person name="Miyauchi S."/>
            <person name="Serrano A."/>
            <person name="Linde D."/>
            <person name="Babiker R."/>
            <person name="Drula E."/>
            <person name="Ayuso-Fernandez I."/>
            <person name="Pacheco R."/>
            <person name="Padilla G."/>
            <person name="Ferreira P."/>
            <person name="Barriuso J."/>
            <person name="Kellner H."/>
            <person name="Castanera R."/>
            <person name="Alfaro M."/>
            <person name="Ramirez L."/>
            <person name="Pisabarro A.G."/>
            <person name="Kuo A."/>
            <person name="Tritt A."/>
            <person name="Lipzen A."/>
            <person name="He G."/>
            <person name="Yan M."/>
            <person name="Ng V."/>
            <person name="Cullen D."/>
            <person name="Martin F."/>
            <person name="Rosso M.-N."/>
            <person name="Henrissat B."/>
            <person name="Hibbett D."/>
            <person name="Martinez A.T."/>
            <person name="Grigoriev I.V."/>
        </authorList>
    </citation>
    <scope>NUCLEOTIDE SEQUENCE</scope>
    <source>
        <strain evidence="1">CBS 506.95</strain>
    </source>
</reference>
<dbReference type="OrthoDB" id="3172935at2759"/>